<protein>
    <submittedName>
        <fullName evidence="9">Uncharacterized protein</fullName>
    </submittedName>
</protein>
<keyword evidence="6 8" id="KW-0472">Membrane</keyword>
<organism evidence="9 10">
    <name type="scientific">Penicillium nordicum</name>
    <dbReference type="NCBI Taxonomy" id="229535"/>
    <lineage>
        <taxon>Eukaryota</taxon>
        <taxon>Fungi</taxon>
        <taxon>Dikarya</taxon>
        <taxon>Ascomycota</taxon>
        <taxon>Pezizomycotina</taxon>
        <taxon>Eurotiomycetes</taxon>
        <taxon>Eurotiomycetidae</taxon>
        <taxon>Eurotiales</taxon>
        <taxon>Aspergillaceae</taxon>
        <taxon>Penicillium</taxon>
    </lineage>
</organism>
<evidence type="ECO:0000256" key="5">
    <source>
        <dbReference type="ARBA" id="ARBA00022989"/>
    </source>
</evidence>
<dbReference type="STRING" id="229535.A0A0M9WBE8"/>
<comment type="caution">
    <text evidence="9">The sequence shown here is derived from an EMBL/GenBank/DDBJ whole genome shotgun (WGS) entry which is preliminary data.</text>
</comment>
<evidence type="ECO:0000256" key="3">
    <source>
        <dbReference type="ARBA" id="ARBA00022692"/>
    </source>
</evidence>
<feature type="region of interest" description="Disordered" evidence="7">
    <location>
        <begin position="82"/>
        <end position="102"/>
    </location>
</feature>
<feature type="transmembrane region" description="Helical" evidence="8">
    <location>
        <begin position="22"/>
        <end position="39"/>
    </location>
</feature>
<evidence type="ECO:0000256" key="1">
    <source>
        <dbReference type="ARBA" id="ARBA00004141"/>
    </source>
</evidence>
<dbReference type="AlphaFoldDB" id="A0A0M9WBE8"/>
<dbReference type="Proteomes" id="UP000037696">
    <property type="component" value="Unassembled WGS sequence"/>
</dbReference>
<keyword evidence="5 8" id="KW-1133">Transmembrane helix</keyword>
<comment type="similarity">
    <text evidence="2">Belongs to the cation diffusion facilitator (CDF) transporter (TC 2.A.4) family. SLC30A subfamily.</text>
</comment>
<reference evidence="9 10" key="1">
    <citation type="submission" date="2015-08" db="EMBL/GenBank/DDBJ databases">
        <title>Genome sequencing of Penicillium nordicum.</title>
        <authorList>
            <person name="Nguyen H.D."/>
            <person name="Seifert K.A."/>
        </authorList>
    </citation>
    <scope>NUCLEOTIDE SEQUENCE [LARGE SCALE GENOMIC DNA]</scope>
    <source>
        <strain evidence="9 10">DAOMC 185683</strain>
    </source>
</reference>
<feature type="compositionally biased region" description="Low complexity" evidence="7">
    <location>
        <begin position="82"/>
        <end position="94"/>
    </location>
</feature>
<dbReference type="GO" id="GO:0005385">
    <property type="term" value="F:zinc ion transmembrane transporter activity"/>
    <property type="evidence" value="ECO:0007669"/>
    <property type="project" value="TreeGrafter"/>
</dbReference>
<evidence type="ECO:0000256" key="7">
    <source>
        <dbReference type="SAM" id="MobiDB-lite"/>
    </source>
</evidence>
<dbReference type="PANTHER" id="PTHR45820:SF5">
    <property type="entry name" value="DIFFUSION FACILITATOR FAMILY METAL ION TRANSPORTER, PUTATIVE-RELATED"/>
    <property type="match status" value="1"/>
</dbReference>
<dbReference type="EMBL" id="LHQQ01000261">
    <property type="protein sequence ID" value="KOS38275.1"/>
    <property type="molecule type" value="Genomic_DNA"/>
</dbReference>
<evidence type="ECO:0000256" key="8">
    <source>
        <dbReference type="SAM" id="Phobius"/>
    </source>
</evidence>
<dbReference type="SUPFAM" id="SSF161111">
    <property type="entry name" value="Cation efflux protein transmembrane domain-like"/>
    <property type="match status" value="1"/>
</dbReference>
<sequence length="118" mass="12756">MAAGLIIWLAAPHAGRYYADPGVSMFIAILIILSSFPLMRRAGMILLESVPTGVDMCDVQHDLERVSSSTSTILFLFLTTTRSRASTQSTNSTSGASTNKKLSPQCTLSCLKTRSRTL</sequence>
<dbReference type="OrthoDB" id="9944568at2759"/>
<evidence type="ECO:0000313" key="9">
    <source>
        <dbReference type="EMBL" id="KOS38275.1"/>
    </source>
</evidence>
<keyword evidence="3 8" id="KW-0812">Transmembrane</keyword>
<dbReference type="GO" id="GO:0006882">
    <property type="term" value="P:intracellular zinc ion homeostasis"/>
    <property type="evidence" value="ECO:0007669"/>
    <property type="project" value="TreeGrafter"/>
</dbReference>
<evidence type="ECO:0000256" key="4">
    <source>
        <dbReference type="ARBA" id="ARBA00022833"/>
    </source>
</evidence>
<dbReference type="PANTHER" id="PTHR45820">
    <property type="entry name" value="FI23527P1"/>
    <property type="match status" value="1"/>
</dbReference>
<evidence type="ECO:0000256" key="2">
    <source>
        <dbReference type="ARBA" id="ARBA00008873"/>
    </source>
</evidence>
<keyword evidence="10" id="KW-1185">Reference proteome</keyword>
<evidence type="ECO:0000256" key="6">
    <source>
        <dbReference type="ARBA" id="ARBA00023136"/>
    </source>
</evidence>
<name>A0A0M9WBE8_9EURO</name>
<evidence type="ECO:0000313" key="10">
    <source>
        <dbReference type="Proteomes" id="UP000037696"/>
    </source>
</evidence>
<comment type="subcellular location">
    <subcellularLocation>
        <location evidence="1">Membrane</location>
        <topology evidence="1">Multi-pass membrane protein</topology>
    </subcellularLocation>
</comment>
<accession>A0A0M9WBE8</accession>
<dbReference type="InterPro" id="IPR027469">
    <property type="entry name" value="Cation_efflux_TMD_sf"/>
</dbReference>
<proteinExistence type="inferred from homology"/>
<gene>
    <name evidence="9" type="ORF">ACN38_g10900</name>
</gene>
<dbReference type="GO" id="GO:0016020">
    <property type="term" value="C:membrane"/>
    <property type="evidence" value="ECO:0007669"/>
    <property type="project" value="UniProtKB-SubCell"/>
</dbReference>
<keyword evidence="4" id="KW-0862">Zinc</keyword>